<dbReference type="EMBL" id="MLJW01000416">
    <property type="protein sequence ID" value="OIQ87571.1"/>
    <property type="molecule type" value="Genomic_DNA"/>
</dbReference>
<protein>
    <submittedName>
        <fullName evidence="1">Uncharacterized protein</fullName>
    </submittedName>
</protein>
<sequence length="54" mass="6112">MAVQIPTSFPDKPLRCDRLQDKVRERRGVRAQASRDDGSLLPAMLQDVFGNREA</sequence>
<organism evidence="1">
    <name type="scientific">mine drainage metagenome</name>
    <dbReference type="NCBI Taxonomy" id="410659"/>
    <lineage>
        <taxon>unclassified sequences</taxon>
        <taxon>metagenomes</taxon>
        <taxon>ecological metagenomes</taxon>
    </lineage>
</organism>
<name>A0A1J5RD37_9ZZZZ</name>
<proteinExistence type="predicted"/>
<dbReference type="AlphaFoldDB" id="A0A1J5RD37"/>
<accession>A0A1J5RD37</accession>
<comment type="caution">
    <text evidence="1">The sequence shown here is derived from an EMBL/GenBank/DDBJ whole genome shotgun (WGS) entry which is preliminary data.</text>
</comment>
<gene>
    <name evidence="1" type="ORF">GALL_305780</name>
</gene>
<evidence type="ECO:0000313" key="1">
    <source>
        <dbReference type="EMBL" id="OIQ87571.1"/>
    </source>
</evidence>
<reference evidence="1" key="1">
    <citation type="submission" date="2016-10" db="EMBL/GenBank/DDBJ databases">
        <title>Sequence of Gallionella enrichment culture.</title>
        <authorList>
            <person name="Poehlein A."/>
            <person name="Muehling M."/>
            <person name="Daniel R."/>
        </authorList>
    </citation>
    <scope>NUCLEOTIDE SEQUENCE</scope>
</reference>